<dbReference type="Pfam" id="PF13459">
    <property type="entry name" value="Fer4_15"/>
    <property type="match status" value="1"/>
</dbReference>
<dbReference type="InterPro" id="IPR051269">
    <property type="entry name" value="Fe-S_cluster_ET"/>
</dbReference>
<dbReference type="GO" id="GO:0009055">
    <property type="term" value="F:electron transfer activity"/>
    <property type="evidence" value="ECO:0007669"/>
    <property type="project" value="UniProtKB-UniRule"/>
</dbReference>
<sequence length="73" mass="8052">MPKIIHQRNKCIGCGTCAAICPKFFEINKNDGFAVLKNSKKIGEDFELNIDKVDCIKDAAEACPVGIIKIIKK</sequence>
<name>A0A2M7B682_9BACT</name>
<evidence type="ECO:0000256" key="2">
    <source>
        <dbReference type="ARBA" id="ARBA00022723"/>
    </source>
</evidence>
<comment type="caution">
    <text evidence="8">The sequence shown here is derived from an EMBL/GenBank/DDBJ whole genome shotgun (WGS) entry which is preliminary data.</text>
</comment>
<comment type="function">
    <text evidence="6">Ferredoxins are iron-sulfur proteins that transfer electrons in a wide variety of metabolic reactions.</text>
</comment>
<keyword evidence="1 6" id="KW-0813">Transport</keyword>
<dbReference type="GO" id="GO:0005506">
    <property type="term" value="F:iron ion binding"/>
    <property type="evidence" value="ECO:0007669"/>
    <property type="project" value="UniProtKB-UniRule"/>
</dbReference>
<proteinExistence type="predicted"/>
<dbReference type="Gene3D" id="3.30.70.20">
    <property type="match status" value="1"/>
</dbReference>
<reference evidence="9" key="1">
    <citation type="submission" date="2017-09" db="EMBL/GenBank/DDBJ databases">
        <title>Depth-based differentiation of microbial function through sediment-hosted aquifers and enrichment of novel symbionts in the deep terrestrial subsurface.</title>
        <authorList>
            <person name="Probst A.J."/>
            <person name="Ladd B."/>
            <person name="Jarett J.K."/>
            <person name="Geller-Mcgrath D.E."/>
            <person name="Sieber C.M.K."/>
            <person name="Emerson J.B."/>
            <person name="Anantharaman K."/>
            <person name="Thomas B.C."/>
            <person name="Malmstrom R."/>
            <person name="Stieglmeier M."/>
            <person name="Klingl A."/>
            <person name="Woyke T."/>
            <person name="Ryan C.M."/>
            <person name="Banfield J.F."/>
        </authorList>
    </citation>
    <scope>NUCLEOTIDE SEQUENCE [LARGE SCALE GENOMIC DNA]</scope>
</reference>
<protein>
    <recommendedName>
        <fullName evidence="6">Ferredoxin</fullName>
    </recommendedName>
</protein>
<dbReference type="EMBL" id="PEVJ01000021">
    <property type="protein sequence ID" value="PIU98549.1"/>
    <property type="molecule type" value="Genomic_DNA"/>
</dbReference>
<keyword evidence="4 6" id="KW-0408">Iron</keyword>
<evidence type="ECO:0000313" key="8">
    <source>
        <dbReference type="EMBL" id="PIU98549.1"/>
    </source>
</evidence>
<dbReference type="GO" id="GO:0051536">
    <property type="term" value="F:iron-sulfur cluster binding"/>
    <property type="evidence" value="ECO:0007669"/>
    <property type="project" value="UniProtKB-KW"/>
</dbReference>
<organism evidence="8 9">
    <name type="scientific">Candidatus Wolfebacteria bacterium CG03_land_8_20_14_0_80_40_12</name>
    <dbReference type="NCBI Taxonomy" id="1975069"/>
    <lineage>
        <taxon>Bacteria</taxon>
        <taxon>Candidatus Wolfeibacteriota</taxon>
    </lineage>
</organism>
<evidence type="ECO:0000256" key="5">
    <source>
        <dbReference type="ARBA" id="ARBA00023014"/>
    </source>
</evidence>
<keyword evidence="5 6" id="KW-0411">Iron-sulfur</keyword>
<evidence type="ECO:0000313" key="9">
    <source>
        <dbReference type="Proteomes" id="UP000228949"/>
    </source>
</evidence>
<dbReference type="PANTHER" id="PTHR36923">
    <property type="entry name" value="FERREDOXIN"/>
    <property type="match status" value="1"/>
</dbReference>
<dbReference type="PROSITE" id="PS51379">
    <property type="entry name" value="4FE4S_FER_2"/>
    <property type="match status" value="1"/>
</dbReference>
<evidence type="ECO:0000256" key="1">
    <source>
        <dbReference type="ARBA" id="ARBA00022448"/>
    </source>
</evidence>
<keyword evidence="2 6" id="KW-0479">Metal-binding</keyword>
<feature type="domain" description="4Fe-4S ferredoxin-type" evidence="7">
    <location>
        <begin position="2"/>
        <end position="32"/>
    </location>
</feature>
<dbReference type="InterPro" id="IPR001080">
    <property type="entry name" value="3Fe4S_ferredoxin"/>
</dbReference>
<evidence type="ECO:0000256" key="4">
    <source>
        <dbReference type="ARBA" id="ARBA00023004"/>
    </source>
</evidence>
<dbReference type="PANTHER" id="PTHR36923:SF3">
    <property type="entry name" value="FERREDOXIN"/>
    <property type="match status" value="1"/>
</dbReference>
<gene>
    <name evidence="8" type="ORF">COS61_00855</name>
</gene>
<dbReference type="InterPro" id="IPR017900">
    <property type="entry name" value="4Fe4S_Fe_S_CS"/>
</dbReference>
<evidence type="ECO:0000259" key="7">
    <source>
        <dbReference type="PROSITE" id="PS51379"/>
    </source>
</evidence>
<dbReference type="AlphaFoldDB" id="A0A2M7B682"/>
<dbReference type="Proteomes" id="UP000228949">
    <property type="component" value="Unassembled WGS sequence"/>
</dbReference>
<accession>A0A2M7B682</accession>
<evidence type="ECO:0000256" key="3">
    <source>
        <dbReference type="ARBA" id="ARBA00022982"/>
    </source>
</evidence>
<dbReference type="SUPFAM" id="SSF54862">
    <property type="entry name" value="4Fe-4S ferredoxins"/>
    <property type="match status" value="1"/>
</dbReference>
<dbReference type="InterPro" id="IPR017896">
    <property type="entry name" value="4Fe4S_Fe-S-bd"/>
</dbReference>
<dbReference type="PRINTS" id="PR00352">
    <property type="entry name" value="3FE4SFRDOXIN"/>
</dbReference>
<keyword evidence="3 6" id="KW-0249">Electron transport</keyword>
<dbReference type="PROSITE" id="PS00198">
    <property type="entry name" value="4FE4S_FER_1"/>
    <property type="match status" value="1"/>
</dbReference>
<evidence type="ECO:0000256" key="6">
    <source>
        <dbReference type="RuleBase" id="RU368020"/>
    </source>
</evidence>